<dbReference type="EMBL" id="PKMC02000005">
    <property type="protein sequence ID" value="MEO9178101.1"/>
    <property type="molecule type" value="Genomic_DNA"/>
</dbReference>
<keyword evidence="2" id="KW-1185">Reference proteome</keyword>
<evidence type="ECO:0000313" key="2">
    <source>
        <dbReference type="Proteomes" id="UP000234197"/>
    </source>
</evidence>
<proteinExistence type="predicted"/>
<accession>A0ABV0I9S9</accession>
<reference evidence="2" key="1">
    <citation type="submission" date="2017-12" db="EMBL/GenBank/DDBJ databases">
        <title>Phylogenetic diversity of female urinary microbiome.</title>
        <authorList>
            <person name="Thomas-White K."/>
            <person name="Wolfe A.J."/>
        </authorList>
    </citation>
    <scope>NUCLEOTIDE SEQUENCE [LARGE SCALE GENOMIC DNA]</scope>
    <source>
        <strain evidence="2">UMB0138</strain>
    </source>
</reference>
<dbReference type="RefSeq" id="WP_101928565.1">
    <property type="nucleotide sequence ID" value="NZ_CAUQDU010000003.1"/>
</dbReference>
<dbReference type="Proteomes" id="UP000234197">
    <property type="component" value="Unassembled WGS sequence"/>
</dbReference>
<name>A0ABV0I9S9_VEIPA</name>
<organism evidence="1 2">
    <name type="scientific">Veillonella parvula</name>
    <name type="common">Staphylococcus parvulus</name>
    <dbReference type="NCBI Taxonomy" id="29466"/>
    <lineage>
        <taxon>Bacteria</taxon>
        <taxon>Bacillati</taxon>
        <taxon>Bacillota</taxon>
        <taxon>Negativicutes</taxon>
        <taxon>Veillonellales</taxon>
        <taxon>Veillonellaceae</taxon>
        <taxon>Veillonella</taxon>
    </lineage>
</organism>
<protein>
    <submittedName>
        <fullName evidence="1">Uncharacterized protein</fullName>
    </submittedName>
</protein>
<sequence length="155" mass="17606">MKKIGLLGAVLGLIIFFGCVNSVFAYAYPRYLNGDPNYILTYGHMNYGTYLIKSSVKVMSESSNGIIYTVDTVSGLVLARNDDWIVPAKNIRYSSMDIMRIYSDPWNVVYTYDPQNQIWVERDLSNTFGYNQGFLGIIAESWKILTGSPYPNLIR</sequence>
<dbReference type="PROSITE" id="PS51257">
    <property type="entry name" value="PROKAR_LIPOPROTEIN"/>
    <property type="match status" value="1"/>
</dbReference>
<reference evidence="1 2" key="2">
    <citation type="submission" date="2024-04" db="EMBL/GenBank/DDBJ databases">
        <title>Na.</title>
        <authorList>
            <person name="Choi B."/>
        </authorList>
    </citation>
    <scope>NUCLEOTIDE SEQUENCE [LARGE SCALE GENOMIC DNA]</scope>
    <source>
        <strain evidence="1 2">UMB0138</strain>
    </source>
</reference>
<gene>
    <name evidence="1" type="ORF">CYJ21_003965</name>
</gene>
<comment type="caution">
    <text evidence="1">The sequence shown here is derived from an EMBL/GenBank/DDBJ whole genome shotgun (WGS) entry which is preliminary data.</text>
</comment>
<evidence type="ECO:0000313" key="1">
    <source>
        <dbReference type="EMBL" id="MEO9178101.1"/>
    </source>
</evidence>